<accession>A0A7G9L6S8</accession>
<dbReference type="PANTHER" id="PTHR34385:SF1">
    <property type="entry name" value="PEPTIDOGLYCAN L-ALANYL-D-GLUTAMATE ENDOPEPTIDASE CWLK"/>
    <property type="match status" value="1"/>
</dbReference>
<dbReference type="PANTHER" id="PTHR34385">
    <property type="entry name" value="D-ALANYL-D-ALANINE CARBOXYPEPTIDASE"/>
    <property type="match status" value="1"/>
</dbReference>
<dbReference type="RefSeq" id="WP_187481271.1">
    <property type="nucleotide sequence ID" value="NZ_CP060695.1"/>
</dbReference>
<feature type="domain" description="D-alanyl-D-alanine carboxypeptidase-like core" evidence="1">
    <location>
        <begin position="75"/>
        <end position="208"/>
    </location>
</feature>
<dbReference type="CDD" id="cd14847">
    <property type="entry name" value="DD-carboxypeptidase_like"/>
    <property type="match status" value="1"/>
</dbReference>
<organism evidence="2 3">
    <name type="scientific">Polaribacter pectinis</name>
    <dbReference type="NCBI Taxonomy" id="2738844"/>
    <lineage>
        <taxon>Bacteria</taxon>
        <taxon>Pseudomonadati</taxon>
        <taxon>Bacteroidota</taxon>
        <taxon>Flavobacteriia</taxon>
        <taxon>Flavobacteriales</taxon>
        <taxon>Flavobacteriaceae</taxon>
    </lineage>
</organism>
<dbReference type="SUPFAM" id="SSF55166">
    <property type="entry name" value="Hedgehog/DD-peptidase"/>
    <property type="match status" value="1"/>
</dbReference>
<evidence type="ECO:0000259" key="1">
    <source>
        <dbReference type="Pfam" id="PF02557"/>
    </source>
</evidence>
<dbReference type="InterPro" id="IPR009045">
    <property type="entry name" value="Zn_M74/Hedgehog-like"/>
</dbReference>
<reference evidence="2 3" key="1">
    <citation type="submission" date="2020-08" db="EMBL/GenBank/DDBJ databases">
        <title>Polaribacter sp. L12M9 isolated from gut of the Korean scallop.</title>
        <authorList>
            <person name="Jeong Y.S."/>
        </authorList>
    </citation>
    <scope>NUCLEOTIDE SEQUENCE [LARGE SCALE GENOMIC DNA]</scope>
    <source>
        <strain evidence="2 3">L12M9</strain>
    </source>
</reference>
<dbReference type="GO" id="GO:0008233">
    <property type="term" value="F:peptidase activity"/>
    <property type="evidence" value="ECO:0007669"/>
    <property type="project" value="InterPro"/>
</dbReference>
<keyword evidence="3" id="KW-1185">Reference proteome</keyword>
<dbReference type="Gene3D" id="3.30.1380.10">
    <property type="match status" value="1"/>
</dbReference>
<dbReference type="Proteomes" id="UP000515808">
    <property type="component" value="Chromosome"/>
</dbReference>
<dbReference type="KEGG" id="ppec:H9W90_08900"/>
<gene>
    <name evidence="2" type="ORF">H9W90_08900</name>
</gene>
<dbReference type="AlphaFoldDB" id="A0A7G9L6S8"/>
<proteinExistence type="predicted"/>
<dbReference type="GO" id="GO:0006508">
    <property type="term" value="P:proteolysis"/>
    <property type="evidence" value="ECO:0007669"/>
    <property type="project" value="InterPro"/>
</dbReference>
<protein>
    <submittedName>
        <fullName evidence="2">M15 family metallopeptidase</fullName>
    </submittedName>
</protein>
<sequence>MRFILLTLLFFISCKKHKTSSITDRNVPPKSIEVKPKDSIKQDLNISKDFVLGKFNYRKDTSFIKVRTSHSSRSIYLKREAYHSFIKMYEQAKAENINIKIISGTRNFYEQKAIWERKWKKYKSLSPINRAKKILEYSSMPSTSRHHWGTDIDLINLNNSYFENGRGAKEYQWLLKNANNYGFYQVYTSKNEGRKGYNLERWHWSYIPLSEKYLKFYNDNIRIEDIQGFKGAELSKGLDVINAYVNGISKQLIEEK</sequence>
<name>A0A7G9L6S8_9FLAO</name>
<dbReference type="Pfam" id="PF02557">
    <property type="entry name" value="VanY"/>
    <property type="match status" value="1"/>
</dbReference>
<dbReference type="InterPro" id="IPR052179">
    <property type="entry name" value="DD-CPase-like"/>
</dbReference>
<evidence type="ECO:0000313" key="3">
    <source>
        <dbReference type="Proteomes" id="UP000515808"/>
    </source>
</evidence>
<dbReference type="EMBL" id="CP060695">
    <property type="protein sequence ID" value="QNM84327.1"/>
    <property type="molecule type" value="Genomic_DNA"/>
</dbReference>
<evidence type="ECO:0000313" key="2">
    <source>
        <dbReference type="EMBL" id="QNM84327.1"/>
    </source>
</evidence>
<dbReference type="InterPro" id="IPR003709">
    <property type="entry name" value="VanY-like_core_dom"/>
</dbReference>